<dbReference type="Proteomes" id="UP000515806">
    <property type="component" value="Chromosome"/>
</dbReference>
<dbReference type="SUPFAM" id="SSF51445">
    <property type="entry name" value="(Trans)glycosidases"/>
    <property type="match status" value="1"/>
</dbReference>
<evidence type="ECO:0000259" key="11">
    <source>
        <dbReference type="Pfam" id="PF00703"/>
    </source>
</evidence>
<feature type="chain" id="PRO_5028884101" description="beta-galactosidase" evidence="10">
    <location>
        <begin position="32"/>
        <end position="972"/>
    </location>
</feature>
<evidence type="ECO:0000256" key="5">
    <source>
        <dbReference type="ARBA" id="ARBA00012756"/>
    </source>
</evidence>
<comment type="catalytic activity">
    <reaction evidence="1">
        <text>Hydrolysis of terminal non-reducing beta-D-galactose residues in beta-D-galactosides.</text>
        <dbReference type="EC" id="3.2.1.23"/>
    </reaction>
</comment>
<feature type="domain" description="Glycosyl hydrolases family 2 sugar binding" evidence="13">
    <location>
        <begin position="84"/>
        <end position="190"/>
    </location>
</feature>
<dbReference type="Gene3D" id="3.20.20.80">
    <property type="entry name" value="Glycosidases"/>
    <property type="match status" value="1"/>
</dbReference>
<dbReference type="PANTHER" id="PTHR46323">
    <property type="entry name" value="BETA-GALACTOSIDASE"/>
    <property type="match status" value="1"/>
</dbReference>
<organism evidence="15 16">
    <name type="scientific">Pedobacter roseus</name>
    <dbReference type="NCBI Taxonomy" id="336820"/>
    <lineage>
        <taxon>Bacteria</taxon>
        <taxon>Pseudomonadati</taxon>
        <taxon>Bacteroidota</taxon>
        <taxon>Sphingobacteriia</taxon>
        <taxon>Sphingobacteriales</taxon>
        <taxon>Sphingobacteriaceae</taxon>
        <taxon>Pedobacter</taxon>
    </lineage>
</organism>
<evidence type="ECO:0000259" key="14">
    <source>
        <dbReference type="Pfam" id="PF02929"/>
    </source>
</evidence>
<dbReference type="Pfam" id="PF02836">
    <property type="entry name" value="Glyco_hydro_2_C"/>
    <property type="match status" value="1"/>
</dbReference>
<evidence type="ECO:0000313" key="15">
    <source>
        <dbReference type="EMBL" id="QNN40416.1"/>
    </source>
</evidence>
<accession>A0A7G9QAP1</accession>
<keyword evidence="16" id="KW-1185">Reference proteome</keyword>
<dbReference type="Pfam" id="PF02929">
    <property type="entry name" value="Bgal_small_N"/>
    <property type="match status" value="1"/>
</dbReference>
<dbReference type="EC" id="3.2.1.23" evidence="5"/>
<dbReference type="RefSeq" id="WP_187591141.1">
    <property type="nucleotide sequence ID" value="NZ_CP060723.1"/>
</dbReference>
<evidence type="ECO:0000259" key="13">
    <source>
        <dbReference type="Pfam" id="PF02837"/>
    </source>
</evidence>
<dbReference type="InterPro" id="IPR036156">
    <property type="entry name" value="Beta-gal/glucu_dom_sf"/>
</dbReference>
<comment type="subunit">
    <text evidence="4">Monomer.</text>
</comment>
<evidence type="ECO:0000256" key="7">
    <source>
        <dbReference type="ARBA" id="ARBA00022837"/>
    </source>
</evidence>
<proteinExistence type="inferred from homology"/>
<comment type="similarity">
    <text evidence="3">Belongs to the glycosyl hydrolase 2 family.</text>
</comment>
<dbReference type="InterPro" id="IPR006102">
    <property type="entry name" value="Ig-like_GH2"/>
</dbReference>
<dbReference type="AlphaFoldDB" id="A0A7G9QAP1"/>
<gene>
    <name evidence="15" type="ORF">H9L23_14805</name>
</gene>
<dbReference type="SUPFAM" id="SSF49303">
    <property type="entry name" value="beta-Galactosidase/glucuronidase domain"/>
    <property type="match status" value="1"/>
</dbReference>
<evidence type="ECO:0000256" key="6">
    <source>
        <dbReference type="ARBA" id="ARBA00022801"/>
    </source>
</evidence>
<keyword evidence="10" id="KW-0732">Signal</keyword>
<dbReference type="GO" id="GO:0009341">
    <property type="term" value="C:beta-galactosidase complex"/>
    <property type="evidence" value="ECO:0007669"/>
    <property type="project" value="InterPro"/>
</dbReference>
<dbReference type="InterPro" id="IPR006101">
    <property type="entry name" value="Glyco_hydro_2"/>
</dbReference>
<dbReference type="Gene3D" id="2.60.120.260">
    <property type="entry name" value="Galactose-binding domain-like"/>
    <property type="match status" value="1"/>
</dbReference>
<evidence type="ECO:0000256" key="2">
    <source>
        <dbReference type="ARBA" id="ARBA00001913"/>
    </source>
</evidence>
<name>A0A7G9QAP1_9SPHI</name>
<evidence type="ECO:0000256" key="1">
    <source>
        <dbReference type="ARBA" id="ARBA00001412"/>
    </source>
</evidence>
<dbReference type="EMBL" id="CP060723">
    <property type="protein sequence ID" value="QNN40416.1"/>
    <property type="molecule type" value="Genomic_DNA"/>
</dbReference>
<dbReference type="InterPro" id="IPR014718">
    <property type="entry name" value="GH-type_carb-bd"/>
</dbReference>
<dbReference type="InterPro" id="IPR008979">
    <property type="entry name" value="Galactose-bd-like_sf"/>
</dbReference>
<evidence type="ECO:0000256" key="4">
    <source>
        <dbReference type="ARBA" id="ARBA00011245"/>
    </source>
</evidence>
<dbReference type="PANTHER" id="PTHR46323:SF2">
    <property type="entry name" value="BETA-GALACTOSIDASE"/>
    <property type="match status" value="1"/>
</dbReference>
<dbReference type="SUPFAM" id="SSF49785">
    <property type="entry name" value="Galactose-binding domain-like"/>
    <property type="match status" value="1"/>
</dbReference>
<evidence type="ECO:0000313" key="16">
    <source>
        <dbReference type="Proteomes" id="UP000515806"/>
    </source>
</evidence>
<dbReference type="InterPro" id="IPR013783">
    <property type="entry name" value="Ig-like_fold"/>
</dbReference>
<evidence type="ECO:0000256" key="8">
    <source>
        <dbReference type="ARBA" id="ARBA00023295"/>
    </source>
</evidence>
<evidence type="ECO:0000256" key="10">
    <source>
        <dbReference type="SAM" id="SignalP"/>
    </source>
</evidence>
<evidence type="ECO:0000256" key="9">
    <source>
        <dbReference type="ARBA" id="ARBA00032230"/>
    </source>
</evidence>
<feature type="domain" description="Glycoside hydrolase family 2 catalytic" evidence="12">
    <location>
        <begin position="305"/>
        <end position="471"/>
    </location>
</feature>
<keyword evidence="7" id="KW-0106">Calcium</keyword>
<dbReference type="Gene3D" id="2.70.98.10">
    <property type="match status" value="1"/>
</dbReference>
<dbReference type="InterPro" id="IPR050347">
    <property type="entry name" value="Bact_Beta-galactosidase"/>
</dbReference>
<dbReference type="InterPro" id="IPR006104">
    <property type="entry name" value="Glyco_hydro_2_N"/>
</dbReference>
<dbReference type="KEGG" id="proe:H9L23_14805"/>
<dbReference type="SUPFAM" id="SSF74650">
    <property type="entry name" value="Galactose mutarotase-like"/>
    <property type="match status" value="1"/>
</dbReference>
<feature type="domain" description="Beta galactosidase small chain/" evidence="14">
    <location>
        <begin position="706"/>
        <end position="848"/>
    </location>
</feature>
<reference evidence="15 16" key="1">
    <citation type="submission" date="2020-08" db="EMBL/GenBank/DDBJ databases">
        <title>Genome sequence of Pedobacter roseus KACC 11594T.</title>
        <authorList>
            <person name="Hyun D.-W."/>
            <person name="Bae J.-W."/>
        </authorList>
    </citation>
    <scope>NUCLEOTIDE SEQUENCE [LARGE SCALE GENOMIC DNA]</scope>
    <source>
        <strain evidence="15 16">KACC 11594</strain>
    </source>
</reference>
<dbReference type="GO" id="GO:0030246">
    <property type="term" value="F:carbohydrate binding"/>
    <property type="evidence" value="ECO:0007669"/>
    <property type="project" value="InterPro"/>
</dbReference>
<dbReference type="PRINTS" id="PR00132">
    <property type="entry name" value="GLHYDRLASE2"/>
</dbReference>
<dbReference type="GO" id="GO:0004565">
    <property type="term" value="F:beta-galactosidase activity"/>
    <property type="evidence" value="ECO:0007669"/>
    <property type="project" value="UniProtKB-EC"/>
</dbReference>
<keyword evidence="6" id="KW-0378">Hydrolase</keyword>
<dbReference type="InterPro" id="IPR004199">
    <property type="entry name" value="B-gal_small/dom_5"/>
</dbReference>
<comment type="cofactor">
    <cofactor evidence="2">
        <name>Ca(2+)</name>
        <dbReference type="ChEBI" id="CHEBI:29108"/>
    </cofactor>
</comment>
<dbReference type="Gene3D" id="2.60.40.10">
    <property type="entry name" value="Immunoglobulins"/>
    <property type="match status" value="1"/>
</dbReference>
<feature type="signal peptide" evidence="10">
    <location>
        <begin position="1"/>
        <end position="31"/>
    </location>
</feature>
<evidence type="ECO:0000259" key="12">
    <source>
        <dbReference type="Pfam" id="PF02836"/>
    </source>
</evidence>
<dbReference type="InterPro" id="IPR006103">
    <property type="entry name" value="Glyco_hydro_2_cat"/>
</dbReference>
<feature type="domain" description="Glycoside hydrolase family 2 immunoglobulin-like beta-sandwich" evidence="11">
    <location>
        <begin position="193"/>
        <end position="303"/>
    </location>
</feature>
<protein>
    <recommendedName>
        <fullName evidence="5">beta-galactosidase</fullName>
        <ecNumber evidence="5">3.2.1.23</ecNumber>
    </recommendedName>
    <alternativeName>
        <fullName evidence="9">Lactase</fullName>
    </alternativeName>
</protein>
<dbReference type="InterPro" id="IPR017853">
    <property type="entry name" value="GH"/>
</dbReference>
<dbReference type="InterPro" id="IPR011013">
    <property type="entry name" value="Gal_mutarotase_sf_dom"/>
</dbReference>
<sequence length="972" mass="108646">MLTNKIYNYKARRKIWLILALVTGTALQLMAQNSGIASTLSPIPSIVQNSNKPVISLNGEWKFEQTGKKGTIKVPGEWVMQGYTVNTGETATYSREINIPDGWKGNRIKLRFDGVSSHAIVKINGKKLAEHEGSFVPFEVDITDALKTGENLLQVDVQANTISDILACTSQYAVHTVGGILRNVTLFALPEVNLADLTVVTELDKNYSNVTINLKALINNQGQNGTAGRVQYTLADVKGKIITNVKTPWPAISGEKSALLDTHIAVKNPIKWNTDQPYLYTLTTALITNGKITESHHQKIGFRQVEVKGNQVFVNGMPVKLRGVNRHSVHPLTGRAISDELELKDAELFKQANCNYIRTSHYPPSERFLAIADSIGLFVENESSLTWIQHGASPIWKLWNYKDEKFYPYMLAANIEKMQAGKNHASVIIWSLGNESYWSPLWDKVYREAKKLDPTRPISFHDQCWGGFNNGGNKVDIANYHYPGINGPAATDTMKRPTLFGEYAHISTYNRRELLTDPGVRASYGPSLVKMYDSMYVHKGNLGGAIWSGIDDTFHLPDGNIVGYGPWGPIDAWRRLKPEYWGMKKAYSPVVVKNVHQPTIKNGKMLLEIENRHDFISLSEVEINVKVDGTPIRLTSAIKPHSQGVLQVPVKEDTKEVYISFKDPSGNVVNEELIVLKQTEEPIDTKKLPLSYTENEMAYFVTQGVVNYTINKITGIISGATSKGEKVLAQGPVFSVIEMNSEDGGKPNVAGETYQNNIYPIKNYPLYTIFANSIKVNQTADAITFNIKATYTNGDGNLNYTFSADGNTRVDYEVKTTLEKPYQYGMLFQLPKTFETLSWKRKGEFTVYAAEDIARDKGTAKLNARWLPAVEEFGKPGAELWKDDANEMGSNDFRSTKQNILQAMLSNGDQEIVIRSNGKQASRSWLQDEKIQLLVADYWNNGSEPFYGSPFTDGRTNIKGKMLKGSVNFRLQ</sequence>
<dbReference type="GO" id="GO:0005990">
    <property type="term" value="P:lactose catabolic process"/>
    <property type="evidence" value="ECO:0007669"/>
    <property type="project" value="TreeGrafter"/>
</dbReference>
<dbReference type="Pfam" id="PF00703">
    <property type="entry name" value="Glyco_hydro_2"/>
    <property type="match status" value="1"/>
</dbReference>
<dbReference type="Pfam" id="PF02837">
    <property type="entry name" value="Glyco_hydro_2_N"/>
    <property type="match status" value="1"/>
</dbReference>
<keyword evidence="8" id="KW-0326">Glycosidase</keyword>
<evidence type="ECO:0000256" key="3">
    <source>
        <dbReference type="ARBA" id="ARBA00007401"/>
    </source>
</evidence>